<dbReference type="NCBIfam" id="TIGR00613">
    <property type="entry name" value="reco"/>
    <property type="match status" value="1"/>
</dbReference>
<evidence type="ECO:0000256" key="5">
    <source>
        <dbReference type="ARBA" id="ARBA00023204"/>
    </source>
</evidence>
<dbReference type="PANTHER" id="PTHR33991:SF1">
    <property type="entry name" value="DNA REPAIR PROTEIN RECO"/>
    <property type="match status" value="1"/>
</dbReference>
<dbReference type="InterPro" id="IPR037278">
    <property type="entry name" value="ARFGAP/RecO"/>
</dbReference>
<keyword evidence="5 7" id="KW-0234">DNA repair</keyword>
<sequence>MIEWREEGMVLSVRRHGENDAIVEALTRDHGRHAGIVRGGGGRRLAPLMQPGAQLALTWRARLEDHLGHFAVEPVKSRAGLMADPLALSGLTSLTALLGFVLPEREAQHGLYEATMAVVELMAEGNPWPLAYLRWEMGLLDRLGFGLDLTRCAMTGTRDDLAYVSPKSGRAVGRDAAGDWAERLLPLPLCMMGQGPATTSEIVQGLRITGHFLEKRLAPSLGDRPLPVARERLMGRLSRAV</sequence>
<keyword evidence="4 7" id="KW-0233">DNA recombination</keyword>
<name>A0A1Y5T1Q8_9RHOB</name>
<dbReference type="GO" id="GO:0043590">
    <property type="term" value="C:bacterial nucleoid"/>
    <property type="evidence" value="ECO:0007669"/>
    <property type="project" value="TreeGrafter"/>
</dbReference>
<evidence type="ECO:0000256" key="6">
    <source>
        <dbReference type="ARBA" id="ARBA00033409"/>
    </source>
</evidence>
<gene>
    <name evidence="7" type="primary">recO</name>
    <name evidence="9" type="ORF">PAM7066_02541</name>
</gene>
<evidence type="ECO:0000256" key="4">
    <source>
        <dbReference type="ARBA" id="ARBA00023172"/>
    </source>
</evidence>
<evidence type="ECO:0000313" key="9">
    <source>
        <dbReference type="EMBL" id="SLN53908.1"/>
    </source>
</evidence>
<dbReference type="InterPro" id="IPR042242">
    <property type="entry name" value="RecO_C"/>
</dbReference>
<evidence type="ECO:0000259" key="8">
    <source>
        <dbReference type="Pfam" id="PF11967"/>
    </source>
</evidence>
<dbReference type="HAMAP" id="MF_00201">
    <property type="entry name" value="RecO"/>
    <property type="match status" value="1"/>
</dbReference>
<evidence type="ECO:0000256" key="7">
    <source>
        <dbReference type="HAMAP-Rule" id="MF_00201"/>
    </source>
</evidence>
<protein>
    <recommendedName>
        <fullName evidence="2 7">DNA repair protein RecO</fullName>
    </recommendedName>
    <alternativeName>
        <fullName evidence="6 7">Recombination protein O</fullName>
    </alternativeName>
</protein>
<proteinExistence type="inferred from homology"/>
<dbReference type="InterPro" id="IPR012340">
    <property type="entry name" value="NA-bd_OB-fold"/>
</dbReference>
<comment type="function">
    <text evidence="7">Involved in DNA repair and RecF pathway recombination.</text>
</comment>
<dbReference type="RefSeq" id="WP_175484642.1">
    <property type="nucleotide sequence ID" value="NZ_FOPF01000007.1"/>
</dbReference>
<reference evidence="9 10" key="1">
    <citation type="submission" date="2017-03" db="EMBL/GenBank/DDBJ databases">
        <authorList>
            <person name="Afonso C.L."/>
            <person name="Miller P.J."/>
            <person name="Scott M.A."/>
            <person name="Spackman E."/>
            <person name="Goraichik I."/>
            <person name="Dimitrov K.M."/>
            <person name="Suarez D.L."/>
            <person name="Swayne D.E."/>
        </authorList>
    </citation>
    <scope>NUCLEOTIDE SEQUENCE [LARGE SCALE GENOMIC DNA]</scope>
    <source>
        <strain evidence="9 10">CECT 7066</strain>
    </source>
</reference>
<dbReference type="STRING" id="315423.SAMN04488020_10769"/>
<dbReference type="InterPro" id="IPR003717">
    <property type="entry name" value="RecO"/>
</dbReference>
<dbReference type="GO" id="GO:0006310">
    <property type="term" value="P:DNA recombination"/>
    <property type="evidence" value="ECO:0007669"/>
    <property type="project" value="UniProtKB-UniRule"/>
</dbReference>
<dbReference type="Proteomes" id="UP000193870">
    <property type="component" value="Unassembled WGS sequence"/>
</dbReference>
<keyword evidence="3 7" id="KW-0227">DNA damage</keyword>
<dbReference type="Gene3D" id="1.20.1440.120">
    <property type="entry name" value="Recombination protein O, C-terminal domain"/>
    <property type="match status" value="1"/>
</dbReference>
<dbReference type="GO" id="GO:0006302">
    <property type="term" value="P:double-strand break repair"/>
    <property type="evidence" value="ECO:0007669"/>
    <property type="project" value="TreeGrafter"/>
</dbReference>
<feature type="domain" description="DNA replication/recombination mediator RecO N-terminal" evidence="8">
    <location>
        <begin position="1"/>
        <end position="77"/>
    </location>
</feature>
<dbReference type="Gene3D" id="2.40.50.140">
    <property type="entry name" value="Nucleic acid-binding proteins"/>
    <property type="match status" value="1"/>
</dbReference>
<evidence type="ECO:0000313" key="10">
    <source>
        <dbReference type="Proteomes" id="UP000193870"/>
    </source>
</evidence>
<dbReference type="PANTHER" id="PTHR33991">
    <property type="entry name" value="DNA REPAIR PROTEIN RECO"/>
    <property type="match status" value="1"/>
</dbReference>
<evidence type="ECO:0000256" key="2">
    <source>
        <dbReference type="ARBA" id="ARBA00021310"/>
    </source>
</evidence>
<dbReference type="Pfam" id="PF02565">
    <property type="entry name" value="RecO_C"/>
    <property type="match status" value="1"/>
</dbReference>
<dbReference type="SUPFAM" id="SSF57863">
    <property type="entry name" value="ArfGap/RecO-like zinc finger"/>
    <property type="match status" value="1"/>
</dbReference>
<dbReference type="InterPro" id="IPR022572">
    <property type="entry name" value="DNA_rep/recomb_RecO_N"/>
</dbReference>
<comment type="similarity">
    <text evidence="1 7">Belongs to the RecO family.</text>
</comment>
<dbReference type="Pfam" id="PF11967">
    <property type="entry name" value="RecO_N"/>
    <property type="match status" value="1"/>
</dbReference>
<accession>A0A1Y5T1Q8</accession>
<dbReference type="AlphaFoldDB" id="A0A1Y5T1Q8"/>
<evidence type="ECO:0000256" key="3">
    <source>
        <dbReference type="ARBA" id="ARBA00022763"/>
    </source>
</evidence>
<dbReference type="SUPFAM" id="SSF50249">
    <property type="entry name" value="Nucleic acid-binding proteins"/>
    <property type="match status" value="1"/>
</dbReference>
<evidence type="ECO:0000256" key="1">
    <source>
        <dbReference type="ARBA" id="ARBA00007452"/>
    </source>
</evidence>
<organism evidence="9 10">
    <name type="scientific">Palleronia marisminoris</name>
    <dbReference type="NCBI Taxonomy" id="315423"/>
    <lineage>
        <taxon>Bacteria</taxon>
        <taxon>Pseudomonadati</taxon>
        <taxon>Pseudomonadota</taxon>
        <taxon>Alphaproteobacteria</taxon>
        <taxon>Rhodobacterales</taxon>
        <taxon>Roseobacteraceae</taxon>
        <taxon>Palleronia</taxon>
    </lineage>
</organism>
<keyword evidence="10" id="KW-1185">Reference proteome</keyword>
<dbReference type="EMBL" id="FWFV01000007">
    <property type="protein sequence ID" value="SLN53908.1"/>
    <property type="molecule type" value="Genomic_DNA"/>
</dbReference>